<evidence type="ECO:0000259" key="1">
    <source>
        <dbReference type="PROSITE" id="PS50280"/>
    </source>
</evidence>
<keyword evidence="3" id="KW-1185">Reference proteome</keyword>
<dbReference type="PANTHER" id="PTHR47332:SF4">
    <property type="entry name" value="SET DOMAIN-CONTAINING PROTEIN 5"/>
    <property type="match status" value="1"/>
</dbReference>
<evidence type="ECO:0000313" key="2">
    <source>
        <dbReference type="EMBL" id="KAJ3500273.1"/>
    </source>
</evidence>
<dbReference type="Proteomes" id="UP001148786">
    <property type="component" value="Unassembled WGS sequence"/>
</dbReference>
<name>A0A9W8JV50_9AGAR</name>
<feature type="domain" description="SET" evidence="1">
    <location>
        <begin position="84"/>
        <end position="238"/>
    </location>
</feature>
<dbReference type="AlphaFoldDB" id="A0A9W8JV50"/>
<dbReference type="Gene3D" id="2.170.270.10">
    <property type="entry name" value="SET domain"/>
    <property type="match status" value="1"/>
</dbReference>
<accession>A0A9W8JV50</accession>
<dbReference type="PROSITE" id="PS50280">
    <property type="entry name" value="SET"/>
    <property type="match status" value="1"/>
</dbReference>
<dbReference type="InterPro" id="IPR046341">
    <property type="entry name" value="SET_dom_sf"/>
</dbReference>
<proteinExistence type="predicted"/>
<dbReference type="PANTHER" id="PTHR47332">
    <property type="entry name" value="SET DOMAIN-CONTAINING PROTEIN 5"/>
    <property type="match status" value="1"/>
</dbReference>
<dbReference type="CDD" id="cd20071">
    <property type="entry name" value="SET_SMYD"/>
    <property type="match status" value="1"/>
</dbReference>
<reference evidence="2" key="1">
    <citation type="submission" date="2022-07" db="EMBL/GenBank/DDBJ databases">
        <title>Genome Sequence of Agrocybe chaxingu.</title>
        <authorList>
            <person name="Buettner E."/>
        </authorList>
    </citation>
    <scope>NUCLEOTIDE SEQUENCE</scope>
    <source>
        <strain evidence="2">MP-N11</strain>
    </source>
</reference>
<sequence length="455" mass="50647">MRYKPSVVRPCDQIPPVELCAKVNDRLRTATNNPFDFAEHVRHRTYVVRSLPIAHPHECVVMLDAGVDALLPSDFPSLPTVSEADFDVNKTPGKGLGLFARRLFRCNETVLVEHPVVIMPYLVGPSVPLSDVYADMFGRLSAEVLQAIRSLPCPSSGKDFKDSYETILPTSTIAISLPVPREPFAELATHKALFLTATRCNHSCGPNSKWEWDEKKLSLVLTAVRQINPGDEITIAYVPPHLPFDGRREALLDGFAFECHCLHCVQPGIDIRQSDANRHAVCTFWDVDKMTSGPFAKLPAFDKWCLEPSIPAYILIDAHRRALDIIQDEGLEILDTHPGSGPGHHAHPHRDVGRHIDAIAMCYGALEDADNFLIWIRKAAAAREMDDPEQKLVFSKWMSNPMSFPVWGWRKVFCAGDAEEVKRLSKDMENGDEKGDSTVGLAACIKMGMFGFVGK</sequence>
<dbReference type="SMART" id="SM00317">
    <property type="entry name" value="SET"/>
    <property type="match status" value="1"/>
</dbReference>
<dbReference type="OrthoDB" id="265717at2759"/>
<organism evidence="2 3">
    <name type="scientific">Agrocybe chaxingu</name>
    <dbReference type="NCBI Taxonomy" id="84603"/>
    <lineage>
        <taxon>Eukaryota</taxon>
        <taxon>Fungi</taxon>
        <taxon>Dikarya</taxon>
        <taxon>Basidiomycota</taxon>
        <taxon>Agaricomycotina</taxon>
        <taxon>Agaricomycetes</taxon>
        <taxon>Agaricomycetidae</taxon>
        <taxon>Agaricales</taxon>
        <taxon>Agaricineae</taxon>
        <taxon>Strophariaceae</taxon>
        <taxon>Agrocybe</taxon>
    </lineage>
</organism>
<gene>
    <name evidence="2" type="ORF">NLJ89_g9871</name>
</gene>
<dbReference type="Pfam" id="PF00856">
    <property type="entry name" value="SET"/>
    <property type="match status" value="1"/>
</dbReference>
<dbReference type="SUPFAM" id="SSF82199">
    <property type="entry name" value="SET domain"/>
    <property type="match status" value="1"/>
</dbReference>
<protein>
    <recommendedName>
        <fullName evidence="1">SET domain-containing protein</fullName>
    </recommendedName>
</protein>
<dbReference type="InterPro" id="IPR001214">
    <property type="entry name" value="SET_dom"/>
</dbReference>
<dbReference type="InterPro" id="IPR053185">
    <property type="entry name" value="SET_domain_protein"/>
</dbReference>
<dbReference type="EMBL" id="JANKHO010001634">
    <property type="protein sequence ID" value="KAJ3500273.1"/>
    <property type="molecule type" value="Genomic_DNA"/>
</dbReference>
<comment type="caution">
    <text evidence="2">The sequence shown here is derived from an EMBL/GenBank/DDBJ whole genome shotgun (WGS) entry which is preliminary data.</text>
</comment>
<evidence type="ECO:0000313" key="3">
    <source>
        <dbReference type="Proteomes" id="UP001148786"/>
    </source>
</evidence>